<evidence type="ECO:0000256" key="1">
    <source>
        <dbReference type="SAM" id="Phobius"/>
    </source>
</evidence>
<accession>A0A7S8IGE0</accession>
<dbReference type="RefSeq" id="WP_195172709.1">
    <property type="nucleotide sequence ID" value="NZ_CP062983.1"/>
</dbReference>
<keyword evidence="1" id="KW-0812">Transmembrane</keyword>
<proteinExistence type="predicted"/>
<evidence type="ECO:0000313" key="2">
    <source>
        <dbReference type="EMBL" id="QPC84646.1"/>
    </source>
</evidence>
<keyword evidence="3" id="KW-1185">Reference proteome</keyword>
<dbReference type="Proteomes" id="UP000594468">
    <property type="component" value="Chromosome"/>
</dbReference>
<protein>
    <submittedName>
        <fullName evidence="2">Signal peptidase I</fullName>
    </submittedName>
</protein>
<dbReference type="AlphaFoldDB" id="A0A7S8IGE0"/>
<name>A0A7S8IGE0_9CHLR</name>
<organism evidence="2 3">
    <name type="scientific">Phototrophicus methaneseepsis</name>
    <dbReference type="NCBI Taxonomy" id="2710758"/>
    <lineage>
        <taxon>Bacteria</taxon>
        <taxon>Bacillati</taxon>
        <taxon>Chloroflexota</taxon>
        <taxon>Candidatus Thermofontia</taxon>
        <taxon>Phototrophicales</taxon>
        <taxon>Phototrophicaceae</taxon>
        <taxon>Phototrophicus</taxon>
    </lineage>
</organism>
<keyword evidence="1" id="KW-1133">Transmembrane helix</keyword>
<feature type="transmembrane region" description="Helical" evidence="1">
    <location>
        <begin position="59"/>
        <end position="77"/>
    </location>
</feature>
<sequence length="133" mass="15363">MSNIVEAFSVRGPLAIAVYVLVVLSWWFIFEKAGKPAWWSLVPILNYVAFVDIARKPWWYVLLMFVPILNFFIYVDVMMSFSKAFGQDGCLFALGLTFIPPLFLLILAFGDAEYQYGYDDYKAKRKNDYAESV</sequence>
<gene>
    <name evidence="2" type="ORF">G4Y79_09790</name>
</gene>
<reference evidence="2 3" key="1">
    <citation type="submission" date="2020-02" db="EMBL/GenBank/DDBJ databases">
        <authorList>
            <person name="Zheng R.K."/>
            <person name="Sun C.M."/>
        </authorList>
    </citation>
    <scope>NUCLEOTIDE SEQUENCE [LARGE SCALE GENOMIC DNA]</scope>
    <source>
        <strain evidence="3">rifampicinis</strain>
    </source>
</reference>
<keyword evidence="1" id="KW-0472">Membrane</keyword>
<dbReference type="KEGG" id="pmet:G4Y79_09790"/>
<dbReference type="Pfam" id="PF18936">
    <property type="entry name" value="DUF5684"/>
    <property type="match status" value="1"/>
</dbReference>
<evidence type="ECO:0000313" key="3">
    <source>
        <dbReference type="Proteomes" id="UP000594468"/>
    </source>
</evidence>
<feature type="transmembrane region" description="Helical" evidence="1">
    <location>
        <begin position="89"/>
        <end position="109"/>
    </location>
</feature>
<dbReference type="EMBL" id="CP062983">
    <property type="protein sequence ID" value="QPC84646.1"/>
    <property type="molecule type" value="Genomic_DNA"/>
</dbReference>
<feature type="transmembrane region" description="Helical" evidence="1">
    <location>
        <begin position="12"/>
        <end position="30"/>
    </location>
</feature>
<dbReference type="InterPro" id="IPR043739">
    <property type="entry name" value="DUF5684"/>
</dbReference>